<keyword evidence="1" id="KW-1133">Transmembrane helix</keyword>
<sequence>MNTATMTNAQKEFLLLRKEALMSLFVGLYLLLYGSTEVGYWLNLWSGLNWFVLTLGGIRVISGFVVLFYLFSYLKSAPRSLHFRILHRHKDEYVSQVSHKGYVISGYATMLVLTLALILTKYLPDDIEALPIDLLSNGITILLGLMLLCFSITVLLGLRENDE</sequence>
<feature type="transmembrane region" description="Helical" evidence="1">
    <location>
        <begin position="48"/>
        <end position="74"/>
    </location>
</feature>
<protein>
    <submittedName>
        <fullName evidence="2">Uncharacterized protein</fullName>
    </submittedName>
</protein>
<dbReference type="AlphaFoldDB" id="A0A4Q0YT99"/>
<evidence type="ECO:0000313" key="2">
    <source>
        <dbReference type="EMBL" id="RXJ72369.1"/>
    </source>
</evidence>
<keyword evidence="3" id="KW-1185">Reference proteome</keyword>
<feature type="transmembrane region" description="Helical" evidence="1">
    <location>
        <begin position="101"/>
        <end position="119"/>
    </location>
</feature>
<keyword evidence="1" id="KW-0472">Membrane</keyword>
<reference evidence="2 3" key="1">
    <citation type="submission" date="2017-10" db="EMBL/GenBank/DDBJ databases">
        <title>Nyctiphanis sp. nov., isolated from the stomach of the euphausiid Nyctiphanes simplex (Hansen, 1911) in the Gulf of California.</title>
        <authorList>
            <person name="Gomez-Gil B."/>
            <person name="Aguilar-Mendez M."/>
            <person name="Lopez-Cortes A."/>
            <person name="Gomez-Gutierrez J."/>
            <person name="Roque A."/>
            <person name="Lang E."/>
            <person name="Gonzalez-Castillo A."/>
        </authorList>
    </citation>
    <scope>NUCLEOTIDE SEQUENCE [LARGE SCALE GENOMIC DNA]</scope>
    <source>
        <strain evidence="2 3">CAIM 600</strain>
    </source>
</reference>
<feature type="transmembrane region" description="Helical" evidence="1">
    <location>
        <begin position="21"/>
        <end position="42"/>
    </location>
</feature>
<organism evidence="2 3">
    <name type="scientific">Veronia nyctiphanis</name>
    <dbReference type="NCBI Taxonomy" id="1278244"/>
    <lineage>
        <taxon>Bacteria</taxon>
        <taxon>Pseudomonadati</taxon>
        <taxon>Pseudomonadota</taxon>
        <taxon>Gammaproteobacteria</taxon>
        <taxon>Vibrionales</taxon>
        <taxon>Vibrionaceae</taxon>
        <taxon>Veronia</taxon>
    </lineage>
</organism>
<name>A0A4Q0YT99_9GAMM</name>
<keyword evidence="1" id="KW-0812">Transmembrane</keyword>
<accession>A0A4Q0YT99</accession>
<gene>
    <name evidence="2" type="ORF">CS022_16210</name>
</gene>
<dbReference type="Proteomes" id="UP000290287">
    <property type="component" value="Unassembled WGS sequence"/>
</dbReference>
<evidence type="ECO:0000313" key="3">
    <source>
        <dbReference type="Proteomes" id="UP000290287"/>
    </source>
</evidence>
<dbReference type="RefSeq" id="WP_129123149.1">
    <property type="nucleotide sequence ID" value="NZ_PEIB01000022.1"/>
</dbReference>
<dbReference type="EMBL" id="PEIB01000022">
    <property type="protein sequence ID" value="RXJ72369.1"/>
    <property type="molecule type" value="Genomic_DNA"/>
</dbReference>
<comment type="caution">
    <text evidence="2">The sequence shown here is derived from an EMBL/GenBank/DDBJ whole genome shotgun (WGS) entry which is preliminary data.</text>
</comment>
<evidence type="ECO:0000256" key="1">
    <source>
        <dbReference type="SAM" id="Phobius"/>
    </source>
</evidence>
<proteinExistence type="predicted"/>
<feature type="transmembrane region" description="Helical" evidence="1">
    <location>
        <begin position="139"/>
        <end position="158"/>
    </location>
</feature>